<name>A0A9Q1JM94_9CARY</name>
<proteinExistence type="predicted"/>
<feature type="compositionally biased region" description="Acidic residues" evidence="1">
    <location>
        <begin position="268"/>
        <end position="298"/>
    </location>
</feature>
<feature type="region of interest" description="Disordered" evidence="1">
    <location>
        <begin position="264"/>
        <end position="301"/>
    </location>
</feature>
<reference evidence="2" key="1">
    <citation type="submission" date="2022-04" db="EMBL/GenBank/DDBJ databases">
        <title>Carnegiea gigantea Genome sequencing and assembly v2.</title>
        <authorList>
            <person name="Copetti D."/>
            <person name="Sanderson M.J."/>
            <person name="Burquez A."/>
            <person name="Wojciechowski M.F."/>
        </authorList>
    </citation>
    <scope>NUCLEOTIDE SEQUENCE</scope>
    <source>
        <strain evidence="2">SGP5-SGP5p</strain>
        <tissue evidence="2">Aerial part</tissue>
    </source>
</reference>
<gene>
    <name evidence="2" type="ORF">Cgig2_021276</name>
</gene>
<dbReference type="OrthoDB" id="1683089at2759"/>
<feature type="compositionally biased region" description="Low complexity" evidence="1">
    <location>
        <begin position="183"/>
        <end position="194"/>
    </location>
</feature>
<evidence type="ECO:0000313" key="3">
    <source>
        <dbReference type="Proteomes" id="UP001153076"/>
    </source>
</evidence>
<feature type="compositionally biased region" description="Polar residues" evidence="1">
    <location>
        <begin position="173"/>
        <end position="182"/>
    </location>
</feature>
<feature type="region of interest" description="Disordered" evidence="1">
    <location>
        <begin position="43"/>
        <end position="92"/>
    </location>
</feature>
<keyword evidence="3" id="KW-1185">Reference proteome</keyword>
<dbReference type="Proteomes" id="UP001153076">
    <property type="component" value="Unassembled WGS sequence"/>
</dbReference>
<evidence type="ECO:0000256" key="1">
    <source>
        <dbReference type="SAM" id="MobiDB-lite"/>
    </source>
</evidence>
<comment type="caution">
    <text evidence="2">The sequence shown here is derived from an EMBL/GenBank/DDBJ whole genome shotgun (WGS) entry which is preliminary data.</text>
</comment>
<organism evidence="2 3">
    <name type="scientific">Carnegiea gigantea</name>
    <dbReference type="NCBI Taxonomy" id="171969"/>
    <lineage>
        <taxon>Eukaryota</taxon>
        <taxon>Viridiplantae</taxon>
        <taxon>Streptophyta</taxon>
        <taxon>Embryophyta</taxon>
        <taxon>Tracheophyta</taxon>
        <taxon>Spermatophyta</taxon>
        <taxon>Magnoliopsida</taxon>
        <taxon>eudicotyledons</taxon>
        <taxon>Gunneridae</taxon>
        <taxon>Pentapetalae</taxon>
        <taxon>Caryophyllales</taxon>
        <taxon>Cactineae</taxon>
        <taxon>Cactaceae</taxon>
        <taxon>Cactoideae</taxon>
        <taxon>Echinocereeae</taxon>
        <taxon>Carnegiea</taxon>
    </lineage>
</organism>
<feature type="compositionally biased region" description="Polar residues" evidence="1">
    <location>
        <begin position="43"/>
        <end position="52"/>
    </location>
</feature>
<feature type="region of interest" description="Disordered" evidence="1">
    <location>
        <begin position="147"/>
        <end position="195"/>
    </location>
</feature>
<accession>A0A9Q1JM94</accession>
<sequence length="439" mass="49727">MVSGVEDLTDSQANMWANSWIVSPVVPFVKPVHHRPVIRSLSNSPSKLTASSLPRPCESPPQAKLTSQQKSCRFPAKPISTSSPKPTAKASPLVQLKQKTHHHHPMRKLIVPLYNALYNPLLTVPHYNPLLMNMYRALTKPNYNLSESTAAHTKPHTRSQSRDVGIHIGPSLTLGTKPNPRTSAPKKPSSSTSKCPPPFNPLYFAALGVDELLNFDVRSLCREPKWDIEENEWNDGRETEISIVGAHTEGGKVIVTYVNDNLAYNDDRDSEETGDVNDSEDVSLDEENNSSESGDDNQLEGKVDQRIDGDRVLVVNKMTRTLRGFADNHERVLHSRRLYIAKGLEKCYTYYFKENICHPLLQKFCITLSRFKFDTNLKCDDNINNFVESFNHTIDKFRGLPILTMFEEIRKFIGSRLVKRFENHKNGMASLFHICKRSC</sequence>
<protein>
    <submittedName>
        <fullName evidence="2">Uncharacterized protein</fullName>
    </submittedName>
</protein>
<dbReference type="EMBL" id="JAKOGI010001592">
    <property type="protein sequence ID" value="KAJ8424848.1"/>
    <property type="molecule type" value="Genomic_DNA"/>
</dbReference>
<evidence type="ECO:0000313" key="2">
    <source>
        <dbReference type="EMBL" id="KAJ8424848.1"/>
    </source>
</evidence>
<dbReference type="AlphaFoldDB" id="A0A9Q1JM94"/>